<proteinExistence type="predicted"/>
<dbReference type="EMBL" id="JAHRIN010064482">
    <property type="protein sequence ID" value="MEQ2213948.1"/>
    <property type="molecule type" value="Genomic_DNA"/>
</dbReference>
<feature type="signal peptide" evidence="1">
    <location>
        <begin position="1"/>
        <end position="22"/>
    </location>
</feature>
<feature type="chain" id="PRO_5047378736" evidence="1">
    <location>
        <begin position="23"/>
        <end position="131"/>
    </location>
</feature>
<organism evidence="2 3">
    <name type="scientific">Xenoophorus captivus</name>
    <dbReference type="NCBI Taxonomy" id="1517983"/>
    <lineage>
        <taxon>Eukaryota</taxon>
        <taxon>Metazoa</taxon>
        <taxon>Chordata</taxon>
        <taxon>Craniata</taxon>
        <taxon>Vertebrata</taxon>
        <taxon>Euteleostomi</taxon>
        <taxon>Actinopterygii</taxon>
        <taxon>Neopterygii</taxon>
        <taxon>Teleostei</taxon>
        <taxon>Neoteleostei</taxon>
        <taxon>Acanthomorphata</taxon>
        <taxon>Ovalentaria</taxon>
        <taxon>Atherinomorphae</taxon>
        <taxon>Cyprinodontiformes</taxon>
        <taxon>Goodeidae</taxon>
        <taxon>Xenoophorus</taxon>
    </lineage>
</organism>
<keyword evidence="1" id="KW-0732">Signal</keyword>
<dbReference type="Proteomes" id="UP001434883">
    <property type="component" value="Unassembled WGS sequence"/>
</dbReference>
<evidence type="ECO:0000256" key="1">
    <source>
        <dbReference type="SAM" id="SignalP"/>
    </source>
</evidence>
<name>A0ABV0S0G2_9TELE</name>
<comment type="caution">
    <text evidence="2">The sequence shown here is derived from an EMBL/GenBank/DDBJ whole genome shotgun (WGS) entry which is preliminary data.</text>
</comment>
<sequence length="131" mass="13889">MALIPLASTLTLTLCVCWKQSAEDVSCPEAILPEISRPSSASNSHSDSKHASAASAHSVGRCVCLSVGLCSLSVTLAFLKLLIKHLKDPAEKHQPGLVVKGGAVGWLLSFETCQETCFSSQTQTTFRSKNS</sequence>
<accession>A0ABV0S0G2</accession>
<evidence type="ECO:0000313" key="3">
    <source>
        <dbReference type="Proteomes" id="UP001434883"/>
    </source>
</evidence>
<gene>
    <name evidence="2" type="ORF">XENOCAPTIV_024333</name>
</gene>
<reference evidence="2 3" key="1">
    <citation type="submission" date="2021-06" db="EMBL/GenBank/DDBJ databases">
        <authorList>
            <person name="Palmer J.M."/>
        </authorList>
    </citation>
    <scope>NUCLEOTIDE SEQUENCE [LARGE SCALE GENOMIC DNA]</scope>
    <source>
        <strain evidence="2 3">XC_2019</strain>
        <tissue evidence="2">Muscle</tissue>
    </source>
</reference>
<keyword evidence="3" id="KW-1185">Reference proteome</keyword>
<protein>
    <submittedName>
        <fullName evidence="2">Uncharacterized protein</fullName>
    </submittedName>
</protein>
<evidence type="ECO:0000313" key="2">
    <source>
        <dbReference type="EMBL" id="MEQ2213948.1"/>
    </source>
</evidence>